<reference evidence="2 3" key="1">
    <citation type="journal article" date="2014" name="PLoS ONE">
        <title>Global Analysis of Gene Expression Profiles in Physic Nut (Jatropha curcas L.) Seedlings Exposed to Salt Stress.</title>
        <authorList>
            <person name="Zhang L."/>
            <person name="Zhang C."/>
            <person name="Wu P."/>
            <person name="Chen Y."/>
            <person name="Li M."/>
            <person name="Jiang H."/>
            <person name="Wu G."/>
        </authorList>
    </citation>
    <scope>NUCLEOTIDE SEQUENCE [LARGE SCALE GENOMIC DNA]</scope>
    <source>
        <strain evidence="3">cv. GZQX0401</strain>
        <tissue evidence="2">Young leaves</tissue>
    </source>
</reference>
<protein>
    <recommendedName>
        <fullName evidence="4">Aminotransferase-like plant mobile domain-containing protein</fullName>
    </recommendedName>
</protein>
<dbReference type="OrthoDB" id="1748438at2759"/>
<evidence type="ECO:0000313" key="3">
    <source>
        <dbReference type="Proteomes" id="UP000027138"/>
    </source>
</evidence>
<proteinExistence type="predicted"/>
<dbReference type="AlphaFoldDB" id="A0A067KN55"/>
<organism evidence="2 3">
    <name type="scientific">Jatropha curcas</name>
    <name type="common">Barbados nut</name>
    <dbReference type="NCBI Taxonomy" id="180498"/>
    <lineage>
        <taxon>Eukaryota</taxon>
        <taxon>Viridiplantae</taxon>
        <taxon>Streptophyta</taxon>
        <taxon>Embryophyta</taxon>
        <taxon>Tracheophyta</taxon>
        <taxon>Spermatophyta</taxon>
        <taxon>Magnoliopsida</taxon>
        <taxon>eudicotyledons</taxon>
        <taxon>Gunneridae</taxon>
        <taxon>Pentapetalae</taxon>
        <taxon>rosids</taxon>
        <taxon>fabids</taxon>
        <taxon>Malpighiales</taxon>
        <taxon>Euphorbiaceae</taxon>
        <taxon>Crotonoideae</taxon>
        <taxon>Jatropheae</taxon>
        <taxon>Jatropha</taxon>
    </lineage>
</organism>
<keyword evidence="3" id="KW-1185">Reference proteome</keyword>
<name>A0A067KN55_JATCU</name>
<evidence type="ECO:0000256" key="1">
    <source>
        <dbReference type="SAM" id="MobiDB-lite"/>
    </source>
</evidence>
<accession>A0A067KN55</accession>
<feature type="region of interest" description="Disordered" evidence="1">
    <location>
        <begin position="159"/>
        <end position="186"/>
    </location>
</feature>
<dbReference type="Proteomes" id="UP000027138">
    <property type="component" value="Unassembled WGS sequence"/>
</dbReference>
<sequence>MCILDGMTSEDRLLEYDGFPADDYLKPGYYASYLTTQLQARLPEVREYSQERKRHRTPAFYRAQAEADAPAGPVDAMLGDVPFPPGMEVALDPTLGLGPAIAIPVNLRQAPPQLQLDPEHATHELEIGRLRRHQSCQAAAVTRLQMEVNRLRTRLEVEGVPLDFSEEEDDDEDGSSSDDASTPPSFVRQAAVVPTGGQFDFGDNPMIRWTCPWWRIRLVTAGSMNLSYVLYACLDRSMAYFPDRINCQYGVVQRIPRIHNFESGPMTQSLLTNLPDRWRNRNTWYMGQGAMQNTVTPEYID</sequence>
<dbReference type="EMBL" id="KK914389">
    <property type="protein sequence ID" value="KDP37666.1"/>
    <property type="molecule type" value="Genomic_DNA"/>
</dbReference>
<feature type="compositionally biased region" description="Acidic residues" evidence="1">
    <location>
        <begin position="164"/>
        <end position="176"/>
    </location>
</feature>
<evidence type="ECO:0008006" key="4">
    <source>
        <dbReference type="Google" id="ProtNLM"/>
    </source>
</evidence>
<gene>
    <name evidence="2" type="ORF">JCGZ_06933</name>
</gene>
<evidence type="ECO:0000313" key="2">
    <source>
        <dbReference type="EMBL" id="KDP37666.1"/>
    </source>
</evidence>